<dbReference type="EMBL" id="JALBCA010000010">
    <property type="protein sequence ID" value="KAI2391756.1"/>
    <property type="molecule type" value="Genomic_DNA"/>
</dbReference>
<evidence type="ECO:0000313" key="1">
    <source>
        <dbReference type="EMBL" id="KAI2391756.1"/>
    </source>
</evidence>
<comment type="caution">
    <text evidence="1">The sequence shown here is derived from an EMBL/GenBank/DDBJ whole genome shotgun (WGS) entry which is preliminary data.</text>
</comment>
<accession>A0ACB8V3R8</accession>
<gene>
    <name evidence="1" type="ORF">LOY88_000982</name>
</gene>
<proteinExistence type="predicted"/>
<organism evidence="1">
    <name type="scientific">Ophidiomyces ophidiicola</name>
    <dbReference type="NCBI Taxonomy" id="1387563"/>
    <lineage>
        <taxon>Eukaryota</taxon>
        <taxon>Fungi</taxon>
        <taxon>Dikarya</taxon>
        <taxon>Ascomycota</taxon>
        <taxon>Pezizomycotina</taxon>
        <taxon>Eurotiomycetes</taxon>
        <taxon>Eurotiomycetidae</taxon>
        <taxon>Onygenales</taxon>
        <taxon>Onygenaceae</taxon>
        <taxon>Ophidiomyces</taxon>
    </lineage>
</organism>
<protein>
    <submittedName>
        <fullName evidence="1">Uncharacterized protein</fullName>
    </submittedName>
</protein>
<name>A0ACB8V3R8_9EURO</name>
<reference evidence="1" key="1">
    <citation type="journal article" date="2022" name="bioRxiv">
        <title>Population genetic analysis of Ophidiomyces ophidiicola, the causative agent of snake fungal disease, indicates recent introductions to the USA.</title>
        <authorList>
            <person name="Ladner J.T."/>
            <person name="Palmer J.M."/>
            <person name="Ettinger C.L."/>
            <person name="Stajich J.E."/>
            <person name="Farrell T.M."/>
            <person name="Glorioso B.M."/>
            <person name="Lawson B."/>
            <person name="Price S.J."/>
            <person name="Stengle A.G."/>
            <person name="Grear D.A."/>
            <person name="Lorch J.M."/>
        </authorList>
    </citation>
    <scope>NUCLEOTIDE SEQUENCE</scope>
    <source>
        <strain evidence="1">NWHC 24266-5</strain>
    </source>
</reference>
<sequence>MGFLKRMRQKVRGSGKAKKDAPTDVYQQEFQLQYRLNRQTQDCTKNLPLKVFYNIFTYVCPHSADDSLTPLEESIAGDGCMLCDMRNLAQCALVCRRWYGVAQDLLYRHVRIDAVHYCELEVILAAKRKKSSWLNNNALPLDAPRTRFLLFMRTVRESKDLGQQVLSLRMPYMTRESSKSELARTVSILPNLRYVDLPAGFFTDDASCLTLKLELMTSCSDLRRMKYAHGSEASFAKIPQKQPWANVEVLELSKLCLEPNLLRLALSHFPQLQDLKLNDLGWLDNSISAIPASSPGLPPLQRLTLQDTPQVTAKGLVTYLSFPQNRDALKHLSLVNTGVSPQELHEILEHATSLETLSIIHKVTSPFPSGNIPPLRSKSLRLLHYEITSEAYAYGVPSVSSSYYAYLRSSLLTGKLTALKELYVRDANFSETLMASAPPKQLGGGENALKPSGPGLNQILSVYSKGVDETEWNFSTYERFCGSERRTSMLQPMSCHGAQLGPTWSGNARESVLLTNGCGGFLAVPSEERPVIHSGEWPNAGAKRDLWR</sequence>